<dbReference type="RefSeq" id="WP_268779523.1">
    <property type="nucleotide sequence ID" value="NZ_JAPRAT010000008.1"/>
</dbReference>
<dbReference type="InterPro" id="IPR012349">
    <property type="entry name" value="Split_barrel_FMN-bd"/>
</dbReference>
<gene>
    <name evidence="2" type="ORF">OWO01_05985</name>
</gene>
<dbReference type="Gene3D" id="2.30.110.10">
    <property type="entry name" value="Electron Transport, Fmn-binding Protein, Chain A"/>
    <property type="match status" value="1"/>
</dbReference>
<organism evidence="2 3">
    <name type="scientific">Natronobacillus azotifigens</name>
    <dbReference type="NCBI Taxonomy" id="472978"/>
    <lineage>
        <taxon>Bacteria</taxon>
        <taxon>Bacillati</taxon>
        <taxon>Bacillota</taxon>
        <taxon>Bacilli</taxon>
        <taxon>Bacillales</taxon>
        <taxon>Bacillaceae</taxon>
        <taxon>Natronobacillus</taxon>
    </lineage>
</organism>
<keyword evidence="3" id="KW-1185">Reference proteome</keyword>
<evidence type="ECO:0000313" key="2">
    <source>
        <dbReference type="EMBL" id="MCZ0702754.1"/>
    </source>
</evidence>
<dbReference type="EMBL" id="JAPRAT010000008">
    <property type="protein sequence ID" value="MCZ0702754.1"/>
    <property type="molecule type" value="Genomic_DNA"/>
</dbReference>
<dbReference type="SUPFAM" id="SSF50475">
    <property type="entry name" value="FMN-binding split barrel"/>
    <property type="match status" value="1"/>
</dbReference>
<reference evidence="2" key="1">
    <citation type="submission" date="2022-11" db="EMBL/GenBank/DDBJ databases">
        <title>WGS of Natronobacillus azotifigens 24KS-1, an anaerobic diazotrophic haloalkaliphile from soda-rich habitats.</title>
        <authorList>
            <person name="Sorokin D.Y."/>
            <person name="Merkel A.Y."/>
        </authorList>
    </citation>
    <scope>NUCLEOTIDE SEQUENCE</scope>
    <source>
        <strain evidence="2">24KS-1</strain>
    </source>
</reference>
<dbReference type="PANTHER" id="PTHR34818:SF1">
    <property type="entry name" value="PROTEIN BLI-3"/>
    <property type="match status" value="1"/>
</dbReference>
<proteinExistence type="predicted"/>
<accession>A0A9J6RAP8</accession>
<dbReference type="Pfam" id="PF01243">
    <property type="entry name" value="PNPOx_N"/>
    <property type="match status" value="1"/>
</dbReference>
<dbReference type="Proteomes" id="UP001084197">
    <property type="component" value="Unassembled WGS sequence"/>
</dbReference>
<feature type="domain" description="Pyridoxamine 5'-phosphate oxidase N-terminal" evidence="1">
    <location>
        <begin position="7"/>
        <end position="128"/>
    </location>
</feature>
<dbReference type="InterPro" id="IPR011576">
    <property type="entry name" value="Pyridox_Oxase_N"/>
</dbReference>
<dbReference type="InterPro" id="IPR052917">
    <property type="entry name" value="Stress-Dev_Protein"/>
</dbReference>
<dbReference type="AlphaFoldDB" id="A0A9J6RAP8"/>
<name>A0A9J6RAP8_9BACI</name>
<dbReference type="PANTHER" id="PTHR34818">
    <property type="entry name" value="PROTEIN BLI-3"/>
    <property type="match status" value="1"/>
</dbReference>
<protein>
    <submittedName>
        <fullName evidence="2">Pyridoxamine 5'-phosphate oxidase family protein</fullName>
    </submittedName>
</protein>
<comment type="caution">
    <text evidence="2">The sequence shown here is derived from an EMBL/GenBank/DDBJ whole genome shotgun (WGS) entry which is preliminary data.</text>
</comment>
<evidence type="ECO:0000313" key="3">
    <source>
        <dbReference type="Proteomes" id="UP001084197"/>
    </source>
</evidence>
<sequence length="141" mass="16625">MEQQQIKSKIEKIMDDHQIGTLATVENNRPYSRYMTFFHNELILYTATNRNTHKVDDIKDNPHVHILLGYTYDGTHDEYIEIEGVASIHNEDSMKEKLWNSHLEPWFDGPEDPNYTILKIEPSEIRLKNTTNPSVFHLQQN</sequence>
<evidence type="ECO:0000259" key="1">
    <source>
        <dbReference type="Pfam" id="PF01243"/>
    </source>
</evidence>